<dbReference type="InterPro" id="IPR003728">
    <property type="entry name" value="Ribosome_maturation_RimP"/>
</dbReference>
<proteinExistence type="inferred from homology"/>
<reference evidence="5" key="1">
    <citation type="submission" date="2022-09" db="EMBL/GenBank/DDBJ databases">
        <title>Novel Mycoplasma species identified in domestic and wild animals.</title>
        <authorList>
            <person name="Volokhov D.V."/>
            <person name="Furtak V.A."/>
            <person name="Zagorodnyaya T.A."/>
        </authorList>
    </citation>
    <scope>NUCLEOTIDE SEQUENCE</scope>
    <source>
        <strain evidence="5">Oakley</strain>
    </source>
</reference>
<dbReference type="Pfam" id="PF02576">
    <property type="entry name" value="RimP_N"/>
    <property type="match status" value="1"/>
</dbReference>
<sequence>MDLKQLEPIIESVLKNHQLSLYSLKTKKEFGEHILEILVDGDDLSSDHLGIVNTEISEALSDDLFDPDYFLEVSSPGAERPIRNEQEVEKAIGIYVHIETPELNSDGYLLDFKAGIITFQINLKGRLKKVEIPYTTVKSMRLAIKF</sequence>
<dbReference type="Gene3D" id="2.30.30.180">
    <property type="entry name" value="Ribosome maturation factor RimP, C-terminal domain"/>
    <property type="match status" value="1"/>
</dbReference>
<dbReference type="Gene3D" id="3.30.300.70">
    <property type="entry name" value="RimP-like superfamily, N-terminal"/>
    <property type="match status" value="1"/>
</dbReference>
<gene>
    <name evidence="3" type="primary">rimP</name>
    <name evidence="5" type="ORF">N7548_06170</name>
</gene>
<dbReference type="InterPro" id="IPR035956">
    <property type="entry name" value="RimP_N_sf"/>
</dbReference>
<name>A0ABT2Y6P6_9MOLU</name>
<dbReference type="InterPro" id="IPR028989">
    <property type="entry name" value="RimP_N"/>
</dbReference>
<protein>
    <recommendedName>
        <fullName evidence="3">Ribosome maturation factor RimP</fullName>
    </recommendedName>
</protein>
<dbReference type="Proteomes" id="UP001177160">
    <property type="component" value="Unassembled WGS sequence"/>
</dbReference>
<comment type="caution">
    <text evidence="5">The sequence shown here is derived from an EMBL/GenBank/DDBJ whole genome shotgun (WGS) entry which is preliminary data.</text>
</comment>
<dbReference type="EMBL" id="JAOVQM010000004">
    <property type="protein sequence ID" value="MCV2232407.1"/>
    <property type="molecule type" value="Genomic_DNA"/>
</dbReference>
<dbReference type="CDD" id="cd01734">
    <property type="entry name" value="YlxS_C"/>
    <property type="match status" value="1"/>
</dbReference>
<accession>A0ABT2Y6P6</accession>
<evidence type="ECO:0000313" key="6">
    <source>
        <dbReference type="Proteomes" id="UP001177160"/>
    </source>
</evidence>
<dbReference type="PANTHER" id="PTHR33867:SF1">
    <property type="entry name" value="RIBOSOME MATURATION FACTOR RIMP"/>
    <property type="match status" value="1"/>
</dbReference>
<dbReference type="HAMAP" id="MF_01077">
    <property type="entry name" value="RimP"/>
    <property type="match status" value="1"/>
</dbReference>
<dbReference type="InterPro" id="IPR028998">
    <property type="entry name" value="RimP_C"/>
</dbReference>
<keyword evidence="2 3" id="KW-0690">Ribosome biogenesis</keyword>
<evidence type="ECO:0000256" key="1">
    <source>
        <dbReference type="ARBA" id="ARBA00022490"/>
    </source>
</evidence>
<evidence type="ECO:0000256" key="3">
    <source>
        <dbReference type="HAMAP-Rule" id="MF_01077"/>
    </source>
</evidence>
<dbReference type="PANTHER" id="PTHR33867">
    <property type="entry name" value="RIBOSOME MATURATION FACTOR RIMP"/>
    <property type="match status" value="1"/>
</dbReference>
<comment type="function">
    <text evidence="3">Required for maturation of 30S ribosomal subunits.</text>
</comment>
<organism evidence="5 6">
    <name type="scientific">Paracholeplasma manati</name>
    <dbReference type="NCBI Taxonomy" id="591373"/>
    <lineage>
        <taxon>Bacteria</taxon>
        <taxon>Bacillati</taxon>
        <taxon>Mycoplasmatota</taxon>
        <taxon>Mollicutes</taxon>
        <taxon>Acholeplasmatales</taxon>
        <taxon>Acholeplasmataceae</taxon>
        <taxon>Paracholeplasma</taxon>
    </lineage>
</organism>
<evidence type="ECO:0000256" key="2">
    <source>
        <dbReference type="ARBA" id="ARBA00022517"/>
    </source>
</evidence>
<comment type="similarity">
    <text evidence="3">Belongs to the RimP family.</text>
</comment>
<keyword evidence="6" id="KW-1185">Reference proteome</keyword>
<feature type="domain" description="Ribosome maturation factor RimP N-terminal" evidence="4">
    <location>
        <begin position="9"/>
        <end position="79"/>
    </location>
</feature>
<keyword evidence="1 3" id="KW-0963">Cytoplasm</keyword>
<evidence type="ECO:0000259" key="4">
    <source>
        <dbReference type="Pfam" id="PF02576"/>
    </source>
</evidence>
<dbReference type="InterPro" id="IPR036847">
    <property type="entry name" value="RimP_C_sf"/>
</dbReference>
<dbReference type="SUPFAM" id="SSF74942">
    <property type="entry name" value="YhbC-like, C-terminal domain"/>
    <property type="match status" value="1"/>
</dbReference>
<evidence type="ECO:0000313" key="5">
    <source>
        <dbReference type="EMBL" id="MCV2232407.1"/>
    </source>
</evidence>
<dbReference type="SUPFAM" id="SSF75420">
    <property type="entry name" value="YhbC-like, N-terminal domain"/>
    <property type="match status" value="1"/>
</dbReference>
<comment type="subcellular location">
    <subcellularLocation>
        <location evidence="3">Cytoplasm</location>
    </subcellularLocation>
</comment>
<dbReference type="RefSeq" id="WP_263608594.1">
    <property type="nucleotide sequence ID" value="NZ_JAOVQM010000004.1"/>
</dbReference>